<proteinExistence type="predicted"/>
<dbReference type="Proteomes" id="UP000551616">
    <property type="component" value="Unassembled WGS sequence"/>
</dbReference>
<protein>
    <submittedName>
        <fullName evidence="1">Uncharacterized protein</fullName>
    </submittedName>
</protein>
<comment type="caution">
    <text evidence="1">The sequence shown here is derived from an EMBL/GenBank/DDBJ whole genome shotgun (WGS) entry which is preliminary data.</text>
</comment>
<sequence length="266" mass="29972">MFSDNQQKKLKVTSSAANRVCDFLELEGNGVFPNLDRDEVGIGLLMRISDPGIIAQKHASLCGPTSLLFSIATHRPFRYVEFAADLYDKGRGTIGELTIKPCSDTRNYKPAKGSISPVDWLTAASIRDSENWFFDYQTASNEFAGITMPNEMASWFERAGFRDVRNVTNVYFTKGDNALDDIKRLMAKGFRICLFINSNMVKSAKQTVSSTFPDHWVVLRKVHKSSKVVDLEIYNQGTGKFRVPKTGELLTEDFFKNFYGYVAARP</sequence>
<evidence type="ECO:0000313" key="2">
    <source>
        <dbReference type="Proteomes" id="UP000551616"/>
    </source>
</evidence>
<organism evidence="1 2">
    <name type="scientific">Bremerella alba</name>
    <dbReference type="NCBI Taxonomy" id="980252"/>
    <lineage>
        <taxon>Bacteria</taxon>
        <taxon>Pseudomonadati</taxon>
        <taxon>Planctomycetota</taxon>
        <taxon>Planctomycetia</taxon>
        <taxon>Pirellulales</taxon>
        <taxon>Pirellulaceae</taxon>
        <taxon>Bremerella</taxon>
    </lineage>
</organism>
<accession>A0A7V8V9N4</accession>
<name>A0A7V8V9N4_9BACT</name>
<evidence type="ECO:0000313" key="1">
    <source>
        <dbReference type="EMBL" id="MBA2117524.1"/>
    </source>
</evidence>
<dbReference type="AlphaFoldDB" id="A0A7V8V9N4"/>
<reference evidence="1 2" key="1">
    <citation type="submission" date="2020-05" db="EMBL/GenBank/DDBJ databases">
        <title>Bremerella alba sp. nov., a novel planctomycete isolated from the surface of the macroalga Fucus spiralis.</title>
        <authorList>
            <person name="Godinho O."/>
            <person name="Botelho R."/>
            <person name="Albuquerque L."/>
            <person name="Wiegand S."/>
            <person name="Da Costa M.S."/>
            <person name="Lobo-Da-Cunha A."/>
            <person name="Jogler C."/>
            <person name="Lage O.M."/>
        </authorList>
    </citation>
    <scope>NUCLEOTIDE SEQUENCE [LARGE SCALE GENOMIC DNA]</scope>
    <source>
        <strain evidence="1 2">FF15</strain>
    </source>
</reference>
<keyword evidence="2" id="KW-1185">Reference proteome</keyword>
<gene>
    <name evidence="1" type="ORF">HOV93_47230</name>
</gene>
<dbReference type="EMBL" id="JABRWO010000016">
    <property type="protein sequence ID" value="MBA2117524.1"/>
    <property type="molecule type" value="Genomic_DNA"/>
</dbReference>